<keyword evidence="3" id="KW-1185">Reference proteome</keyword>
<accession>A0A0L6JRB5</accession>
<evidence type="ECO:0000313" key="3">
    <source>
        <dbReference type="Proteomes" id="UP000036923"/>
    </source>
</evidence>
<dbReference type="EMBL" id="LGTC01000001">
    <property type="protein sequence ID" value="KNY28323.1"/>
    <property type="molecule type" value="Genomic_DNA"/>
</dbReference>
<keyword evidence="1" id="KW-0732">Signal</keyword>
<name>A0A0L6JRB5_9FIRM</name>
<sequence length="129" mass="14489" precursor="true">MNIRFVKIISTVVILMISFSLFAACGISIRSNQNSANKHMSSSFKKLSKEFTKEIELIQDQTLTVTYDIKVISGSLNVKFVDPKGTEIIAFDKTQNGMKDIKIDQSGTYKIIVIGKDAEGSYDLRWETL</sequence>
<proteinExistence type="predicted"/>
<evidence type="ECO:0000256" key="1">
    <source>
        <dbReference type="SAM" id="SignalP"/>
    </source>
</evidence>
<dbReference type="RefSeq" id="WP_036938527.1">
    <property type="nucleotide sequence ID" value="NZ_JQKC01000007.1"/>
</dbReference>
<dbReference type="AlphaFoldDB" id="A0A0L6JRB5"/>
<reference evidence="3" key="1">
    <citation type="submission" date="2015-07" db="EMBL/GenBank/DDBJ databases">
        <title>Near-Complete Genome Sequence of the Cellulolytic Bacterium Bacteroides (Pseudobacteroides) cellulosolvens ATCC 35603.</title>
        <authorList>
            <person name="Dassa B."/>
            <person name="Utturkar S.M."/>
            <person name="Klingeman D.M."/>
            <person name="Hurt R.A."/>
            <person name="Keller M."/>
            <person name="Xu J."/>
            <person name="Reddy Y.H.K."/>
            <person name="Borovok I."/>
            <person name="Grinberg I.R."/>
            <person name="Lamed R."/>
            <person name="Zhivin O."/>
            <person name="Bayer E.A."/>
            <person name="Brown S.D."/>
        </authorList>
    </citation>
    <scope>NUCLEOTIDE SEQUENCE [LARGE SCALE GENOMIC DNA]</scope>
    <source>
        <strain evidence="3">DSM 2933</strain>
    </source>
</reference>
<comment type="caution">
    <text evidence="2">The sequence shown here is derived from an EMBL/GenBank/DDBJ whole genome shotgun (WGS) entry which is preliminary data.</text>
</comment>
<dbReference type="OrthoDB" id="2721202at2"/>
<protein>
    <submittedName>
        <fullName evidence="2">Uncharacterized protein</fullName>
    </submittedName>
</protein>
<feature type="chain" id="PRO_5005566184" evidence="1">
    <location>
        <begin position="24"/>
        <end position="129"/>
    </location>
</feature>
<dbReference type="Proteomes" id="UP000036923">
    <property type="component" value="Unassembled WGS sequence"/>
</dbReference>
<dbReference type="PROSITE" id="PS51257">
    <property type="entry name" value="PROKAR_LIPOPROTEIN"/>
    <property type="match status" value="1"/>
</dbReference>
<feature type="signal peptide" evidence="1">
    <location>
        <begin position="1"/>
        <end position="23"/>
    </location>
</feature>
<gene>
    <name evidence="2" type="ORF">Bccel_3597</name>
</gene>
<organism evidence="2 3">
    <name type="scientific">Pseudobacteroides cellulosolvens ATCC 35603 = DSM 2933</name>
    <dbReference type="NCBI Taxonomy" id="398512"/>
    <lineage>
        <taxon>Bacteria</taxon>
        <taxon>Bacillati</taxon>
        <taxon>Bacillota</taxon>
        <taxon>Clostridia</taxon>
        <taxon>Eubacteriales</taxon>
        <taxon>Oscillospiraceae</taxon>
        <taxon>Pseudobacteroides</taxon>
    </lineage>
</organism>
<evidence type="ECO:0000313" key="2">
    <source>
        <dbReference type="EMBL" id="KNY28323.1"/>
    </source>
</evidence>